<protein>
    <submittedName>
        <fullName evidence="1">Uncharacterized protein</fullName>
    </submittedName>
</protein>
<keyword evidence="2" id="KW-1185">Reference proteome</keyword>
<evidence type="ECO:0000313" key="1">
    <source>
        <dbReference type="EMBL" id="CAG2126809.1"/>
    </source>
</evidence>
<comment type="caution">
    <text evidence="1">The sequence shown here is derived from an EMBL/GenBank/DDBJ whole genome shotgun (WGS) entry which is preliminary data.</text>
</comment>
<dbReference type="AlphaFoldDB" id="A0A916IP43"/>
<sequence length="159" mass="18043">MSLASKYRCAGLPIEPCISRGRVKHICARRSGSDVGPRAAWPRLIVRGDRDTMIRDTAPPCFCQINRWDEVAVVDDQTPFGVVFEDFRLIWVAERLQDGKWTARYCWHPGTTEAAGRALQEDALNGKSRRLLGQYDTEAETIEAIKQAVLLEARWSPRK</sequence>
<evidence type="ECO:0000313" key="2">
    <source>
        <dbReference type="Proteomes" id="UP000672934"/>
    </source>
</evidence>
<proteinExistence type="predicted"/>
<gene>
    <name evidence="1" type="ORF">LMG31506_00182</name>
</gene>
<accession>A0A916IP43</accession>
<name>A0A916IP43_9BURK</name>
<dbReference type="Proteomes" id="UP000672934">
    <property type="component" value="Unassembled WGS sequence"/>
</dbReference>
<organism evidence="1 2">
    <name type="scientific">Cupriavidus yeoncheonensis</name>
    <dbReference type="NCBI Taxonomy" id="1462994"/>
    <lineage>
        <taxon>Bacteria</taxon>
        <taxon>Pseudomonadati</taxon>
        <taxon>Pseudomonadota</taxon>
        <taxon>Betaproteobacteria</taxon>
        <taxon>Burkholderiales</taxon>
        <taxon>Burkholderiaceae</taxon>
        <taxon>Cupriavidus</taxon>
    </lineage>
</organism>
<dbReference type="EMBL" id="CAJPUY010000001">
    <property type="protein sequence ID" value="CAG2126809.1"/>
    <property type="molecule type" value="Genomic_DNA"/>
</dbReference>
<reference evidence="1" key="1">
    <citation type="submission" date="2021-03" db="EMBL/GenBank/DDBJ databases">
        <authorList>
            <person name="Peeters C."/>
        </authorList>
    </citation>
    <scope>NUCLEOTIDE SEQUENCE</scope>
    <source>
        <strain evidence="1">LMG 31506</strain>
    </source>
</reference>